<dbReference type="Pfam" id="PF01551">
    <property type="entry name" value="Peptidase_M23"/>
    <property type="match status" value="1"/>
</dbReference>
<feature type="chain" id="PRO_5043964128" evidence="1">
    <location>
        <begin position="23"/>
        <end position="307"/>
    </location>
</feature>
<dbReference type="InterPro" id="IPR011055">
    <property type="entry name" value="Dup_hybrid_motif"/>
</dbReference>
<dbReference type="PANTHER" id="PTHR21666">
    <property type="entry name" value="PEPTIDASE-RELATED"/>
    <property type="match status" value="1"/>
</dbReference>
<evidence type="ECO:0000313" key="3">
    <source>
        <dbReference type="EMBL" id="XCB25964.1"/>
    </source>
</evidence>
<dbReference type="EC" id="3.4.-.-" evidence="3"/>
<evidence type="ECO:0000256" key="1">
    <source>
        <dbReference type="SAM" id="SignalP"/>
    </source>
</evidence>
<dbReference type="KEGG" id="temp:RBB75_16200"/>
<reference evidence="3" key="1">
    <citation type="submission" date="2023-08" db="EMBL/GenBank/DDBJ databases">
        <authorList>
            <person name="Messyasz A."/>
            <person name="Mannisto M.K."/>
            <person name="Kerkhof L.J."/>
            <person name="Haggblom M."/>
        </authorList>
    </citation>
    <scope>NUCLEOTIDE SEQUENCE</scope>
    <source>
        <strain evidence="3">M8UP23</strain>
    </source>
</reference>
<name>A0AAU7ZAT5_9BACT</name>
<reference evidence="3" key="2">
    <citation type="journal article" date="2024" name="Environ. Microbiol.">
        <title>Genome analysis and description of Tunturibacter gen. nov. expands the diversity of Terriglobia in tundra soils.</title>
        <authorList>
            <person name="Messyasz A."/>
            <person name="Mannisto M.K."/>
            <person name="Kerkhof L.J."/>
            <person name="Haggblom M.M."/>
        </authorList>
    </citation>
    <scope>NUCLEOTIDE SEQUENCE</scope>
    <source>
        <strain evidence="3">M8UP23</strain>
    </source>
</reference>
<dbReference type="PANTHER" id="PTHR21666:SF270">
    <property type="entry name" value="MUREIN HYDROLASE ACTIVATOR ENVC"/>
    <property type="match status" value="1"/>
</dbReference>
<dbReference type="AlphaFoldDB" id="A0AAU7ZAT5"/>
<dbReference type="EMBL" id="CP132932">
    <property type="protein sequence ID" value="XCB25964.1"/>
    <property type="molecule type" value="Genomic_DNA"/>
</dbReference>
<feature type="signal peptide" evidence="1">
    <location>
        <begin position="1"/>
        <end position="22"/>
    </location>
</feature>
<dbReference type="Gene3D" id="2.70.70.10">
    <property type="entry name" value="Glucose Permease (Domain IIA)"/>
    <property type="match status" value="1"/>
</dbReference>
<sequence length="307" mass="33588">MPSLTNRTLLRAFLLTAVAFFAAHPARCSLTLDDSILIAPSQLSNGSPFLITVSLPNPALSVTGNWQSHQISFFPNSDRHTWYALAGVDVELTPGNYPLTIEADLKDKTHQTLHQQLTIETAPYLQVPLTVPDKFVQPDPKSLRQIAADKIVKDKAFATSAAKPLWTGNFLPPLRLAPQSDSFGNQRLFNGKVASVHRGLDYHAKLHTPVAAINSGRVVLARPLYFEGGCVIIDHGLGLMSVYMHLSKIEVSAGRRVRRGQIIALSGASGRATGPHLHLGVRWQGSYLDPAKLYEIQLPTTTPLRAR</sequence>
<dbReference type="GO" id="GO:0004222">
    <property type="term" value="F:metalloendopeptidase activity"/>
    <property type="evidence" value="ECO:0007669"/>
    <property type="project" value="TreeGrafter"/>
</dbReference>
<dbReference type="RefSeq" id="WP_353068679.1">
    <property type="nucleotide sequence ID" value="NZ_CP132932.1"/>
</dbReference>
<protein>
    <submittedName>
        <fullName evidence="3">M23 family metallopeptidase</fullName>
        <ecNumber evidence="3">3.4.-.-</ecNumber>
    </submittedName>
</protein>
<organism evidence="3">
    <name type="scientific">Tunturiibacter empetritectus</name>
    <dbReference type="NCBI Taxonomy" id="3069691"/>
    <lineage>
        <taxon>Bacteria</taxon>
        <taxon>Pseudomonadati</taxon>
        <taxon>Acidobacteriota</taxon>
        <taxon>Terriglobia</taxon>
        <taxon>Terriglobales</taxon>
        <taxon>Acidobacteriaceae</taxon>
        <taxon>Tunturiibacter</taxon>
    </lineage>
</organism>
<feature type="domain" description="M23ase beta-sheet core" evidence="2">
    <location>
        <begin position="196"/>
        <end position="290"/>
    </location>
</feature>
<dbReference type="InterPro" id="IPR050570">
    <property type="entry name" value="Cell_wall_metabolism_enzyme"/>
</dbReference>
<gene>
    <name evidence="3" type="ORF">RBB75_16200</name>
</gene>
<proteinExistence type="predicted"/>
<evidence type="ECO:0000259" key="2">
    <source>
        <dbReference type="Pfam" id="PF01551"/>
    </source>
</evidence>
<dbReference type="SUPFAM" id="SSF51261">
    <property type="entry name" value="Duplicated hybrid motif"/>
    <property type="match status" value="1"/>
</dbReference>
<keyword evidence="1" id="KW-0732">Signal</keyword>
<dbReference type="Gene3D" id="2.60.40.1590">
    <property type="entry name" value="Peptidoglycan hydrolase domains"/>
    <property type="match status" value="1"/>
</dbReference>
<keyword evidence="3" id="KW-0378">Hydrolase</keyword>
<accession>A0AAU7ZAT5</accession>
<dbReference type="CDD" id="cd12797">
    <property type="entry name" value="M23_peptidase"/>
    <property type="match status" value="1"/>
</dbReference>
<dbReference type="InterPro" id="IPR016047">
    <property type="entry name" value="M23ase_b-sheet_dom"/>
</dbReference>